<name>A0A225UF92_9STRA</name>
<keyword evidence="3" id="KW-1185">Reference proteome</keyword>
<feature type="compositionally biased region" description="Basic and acidic residues" evidence="1">
    <location>
        <begin position="248"/>
        <end position="266"/>
    </location>
</feature>
<feature type="region of interest" description="Disordered" evidence="1">
    <location>
        <begin position="1"/>
        <end position="26"/>
    </location>
</feature>
<evidence type="ECO:0000313" key="3">
    <source>
        <dbReference type="Proteomes" id="UP000198211"/>
    </source>
</evidence>
<feature type="region of interest" description="Disordered" evidence="1">
    <location>
        <begin position="219"/>
        <end position="274"/>
    </location>
</feature>
<accession>A0A225UF92</accession>
<comment type="caution">
    <text evidence="2">The sequence shown here is derived from an EMBL/GenBank/DDBJ whole genome shotgun (WGS) entry which is preliminary data.</text>
</comment>
<evidence type="ECO:0000256" key="1">
    <source>
        <dbReference type="SAM" id="MobiDB-lite"/>
    </source>
</evidence>
<gene>
    <name evidence="2" type="ORF">PHMEG_00039609</name>
</gene>
<evidence type="ECO:0008006" key="4">
    <source>
        <dbReference type="Google" id="ProtNLM"/>
    </source>
</evidence>
<dbReference type="AlphaFoldDB" id="A0A225UF92"/>
<reference evidence="3" key="1">
    <citation type="submission" date="2017-03" db="EMBL/GenBank/DDBJ databases">
        <title>Phytopthora megakarya and P. palmivora, two closely related causual agents of cacao black pod achieved similar genome size and gene model numbers by different mechanisms.</title>
        <authorList>
            <person name="Ali S."/>
            <person name="Shao J."/>
            <person name="Larry D.J."/>
            <person name="Kronmiller B."/>
            <person name="Shen D."/>
            <person name="Strem M.D."/>
            <person name="Melnick R.L."/>
            <person name="Guiltinan M.J."/>
            <person name="Tyler B.M."/>
            <person name="Meinhardt L.W."/>
            <person name="Bailey B.A."/>
        </authorList>
    </citation>
    <scope>NUCLEOTIDE SEQUENCE [LARGE SCALE GENOMIC DNA]</scope>
    <source>
        <strain evidence="3">zdho120</strain>
    </source>
</reference>
<proteinExistence type="predicted"/>
<evidence type="ECO:0000313" key="2">
    <source>
        <dbReference type="EMBL" id="OWY91705.1"/>
    </source>
</evidence>
<organism evidence="2 3">
    <name type="scientific">Phytophthora megakarya</name>
    <dbReference type="NCBI Taxonomy" id="4795"/>
    <lineage>
        <taxon>Eukaryota</taxon>
        <taxon>Sar</taxon>
        <taxon>Stramenopiles</taxon>
        <taxon>Oomycota</taxon>
        <taxon>Peronosporomycetes</taxon>
        <taxon>Peronosporales</taxon>
        <taxon>Peronosporaceae</taxon>
        <taxon>Phytophthora</taxon>
    </lineage>
</organism>
<feature type="compositionally biased region" description="Basic and acidic residues" evidence="1">
    <location>
        <begin position="7"/>
        <end position="18"/>
    </location>
</feature>
<dbReference type="EMBL" id="NBNE01019657">
    <property type="protein sequence ID" value="OWY91705.1"/>
    <property type="molecule type" value="Genomic_DNA"/>
</dbReference>
<sequence length="286" mass="32900">MVTPRSENCKARVTKEAEQTESTANTRLGLNKAPRGVKRLPTTRPVMKVTLCIKMMTRMTLRQNGVEIAQHRPLGKITPFRGRLDESENSMQWLREFVYEMKGTHTSQRLVHGLLTETHGWCRTLAQSSISKDEAHFLLSDKLISYYCSQFSQSANTRYYRAKRSEKEHIRDYLNRLNGYARSANIKFERSGREAREHVKHFLETCGDRDLERQLTPMQLQGGEASVESLIEPSRDDKRHTSSSGSYGRHDSRSRSQERSRSEPRHTSRVALAETSVADLITELQT</sequence>
<protein>
    <recommendedName>
        <fullName evidence="4">Retrotransposon gag domain-containing protein</fullName>
    </recommendedName>
</protein>
<dbReference type="Proteomes" id="UP000198211">
    <property type="component" value="Unassembled WGS sequence"/>
</dbReference>
<feature type="non-terminal residue" evidence="2">
    <location>
        <position position="286"/>
    </location>
</feature>